<dbReference type="InterPro" id="IPR006008">
    <property type="entry name" value="YciB"/>
</dbReference>
<keyword evidence="3 5" id="KW-1133">Transmembrane helix</keyword>
<dbReference type="RefSeq" id="WP_264600434.1">
    <property type="nucleotide sequence ID" value="NZ_JAOQNS010000003.1"/>
</dbReference>
<keyword evidence="1 5" id="KW-1003">Cell membrane</keyword>
<gene>
    <name evidence="5" type="primary">yciB</name>
    <name evidence="6" type="ORF">M2319_001085</name>
</gene>
<proteinExistence type="inferred from homology"/>
<organism evidence="6 7">
    <name type="scientific">Rhodobium gokarnense</name>
    <dbReference type="NCBI Taxonomy" id="364296"/>
    <lineage>
        <taxon>Bacteria</taxon>
        <taxon>Pseudomonadati</taxon>
        <taxon>Pseudomonadota</taxon>
        <taxon>Alphaproteobacteria</taxon>
        <taxon>Hyphomicrobiales</taxon>
        <taxon>Rhodobiaceae</taxon>
        <taxon>Rhodobium</taxon>
    </lineage>
</organism>
<dbReference type="Pfam" id="PF04279">
    <property type="entry name" value="IspA"/>
    <property type="match status" value="1"/>
</dbReference>
<comment type="function">
    <text evidence="5">Plays a role in cell envelope biogenesis, maintenance of cell envelope integrity and membrane homeostasis.</text>
</comment>
<feature type="transmembrane region" description="Helical" evidence="5">
    <location>
        <begin position="169"/>
        <end position="187"/>
    </location>
</feature>
<evidence type="ECO:0000256" key="2">
    <source>
        <dbReference type="ARBA" id="ARBA00022692"/>
    </source>
</evidence>
<keyword evidence="5" id="KW-0997">Cell inner membrane</keyword>
<dbReference type="NCBIfam" id="NF001323">
    <property type="entry name" value="PRK00259.1-1"/>
    <property type="match status" value="1"/>
</dbReference>
<feature type="transmembrane region" description="Helical" evidence="5">
    <location>
        <begin position="74"/>
        <end position="92"/>
    </location>
</feature>
<feature type="transmembrane region" description="Helical" evidence="5">
    <location>
        <begin position="46"/>
        <end position="67"/>
    </location>
</feature>
<dbReference type="PANTHER" id="PTHR36917:SF1">
    <property type="entry name" value="INNER MEMBRANE-SPANNING PROTEIN YCIB"/>
    <property type="match status" value="1"/>
</dbReference>
<feature type="transmembrane region" description="Helical" evidence="5">
    <location>
        <begin position="104"/>
        <end position="125"/>
    </location>
</feature>
<evidence type="ECO:0000256" key="3">
    <source>
        <dbReference type="ARBA" id="ARBA00022989"/>
    </source>
</evidence>
<reference evidence="7" key="1">
    <citation type="submission" date="2023-07" db="EMBL/GenBank/DDBJ databases">
        <title>Genome sequencing of Purple Non-Sulfur Bacteria from various extreme environments.</title>
        <authorList>
            <person name="Mayer M."/>
        </authorList>
    </citation>
    <scope>NUCLEOTIDE SEQUENCE [LARGE SCALE GENOMIC DNA]</scope>
    <source>
        <strain evidence="7">DSM 17935</strain>
    </source>
</reference>
<dbReference type="EMBL" id="JAOQNS010000003">
    <property type="protein sequence ID" value="MCW2306763.1"/>
    <property type="molecule type" value="Genomic_DNA"/>
</dbReference>
<feature type="transmembrane region" description="Helical" evidence="5">
    <location>
        <begin position="17"/>
        <end position="34"/>
    </location>
</feature>
<dbReference type="HAMAP" id="MF_00189">
    <property type="entry name" value="YciB"/>
    <property type="match status" value="1"/>
</dbReference>
<keyword evidence="7" id="KW-1185">Reference proteome</keyword>
<dbReference type="PANTHER" id="PTHR36917">
    <property type="entry name" value="INTRACELLULAR SEPTATION PROTEIN A-RELATED"/>
    <property type="match status" value="1"/>
</dbReference>
<evidence type="ECO:0000256" key="1">
    <source>
        <dbReference type="ARBA" id="ARBA00022475"/>
    </source>
</evidence>
<evidence type="ECO:0000256" key="5">
    <source>
        <dbReference type="HAMAP-Rule" id="MF_00189"/>
    </source>
</evidence>
<evidence type="ECO:0000313" key="6">
    <source>
        <dbReference type="EMBL" id="MCW2306763.1"/>
    </source>
</evidence>
<comment type="similarity">
    <text evidence="5">Belongs to the YciB family.</text>
</comment>
<sequence>MTETATEKKTPSSGFKFLLDFGPLVAFFATYFTVDPVTVGGEVYKPIVVAGVVLALLTVITLTISYARYRHVPTMPLVSGVLVVVFVVLTVIFNDDTFIKIKPTIVYCLFAAALLGGLALGKPLLQKLFDGAFQLDDKGWRILTLRWGLFFVVMAVVNEFVWRNFSEESWVAFKTFGFLPITVLFAFSQMPLMSRHAIEAEDGEG</sequence>
<keyword evidence="2 5" id="KW-0812">Transmembrane</keyword>
<name>A0ABT3H8N5_9HYPH</name>
<evidence type="ECO:0000256" key="4">
    <source>
        <dbReference type="ARBA" id="ARBA00023136"/>
    </source>
</evidence>
<feature type="transmembrane region" description="Helical" evidence="5">
    <location>
        <begin position="145"/>
        <end position="163"/>
    </location>
</feature>
<keyword evidence="4 5" id="KW-0472">Membrane</keyword>
<evidence type="ECO:0000313" key="7">
    <source>
        <dbReference type="Proteomes" id="UP001209755"/>
    </source>
</evidence>
<comment type="caution">
    <text evidence="6">The sequence shown here is derived from an EMBL/GenBank/DDBJ whole genome shotgun (WGS) entry which is preliminary data.</text>
</comment>
<comment type="subcellular location">
    <subcellularLocation>
        <location evidence="5">Cell inner membrane</location>
        <topology evidence="5">Multi-pass membrane protein</topology>
    </subcellularLocation>
</comment>
<dbReference type="NCBIfam" id="TIGR00997">
    <property type="entry name" value="ispZ"/>
    <property type="match status" value="1"/>
</dbReference>
<protein>
    <recommendedName>
        <fullName evidence="5">Inner membrane-spanning protein YciB</fullName>
    </recommendedName>
</protein>
<accession>A0ABT3H8N5</accession>
<dbReference type="Proteomes" id="UP001209755">
    <property type="component" value="Unassembled WGS sequence"/>
</dbReference>